<accession>A0ABP9ELU7</accession>
<evidence type="ECO:0000313" key="1">
    <source>
        <dbReference type="EMBL" id="GAA4880544.1"/>
    </source>
</evidence>
<dbReference type="EMBL" id="BAABJZ010000016">
    <property type="protein sequence ID" value="GAA4880544.1"/>
    <property type="molecule type" value="Genomic_DNA"/>
</dbReference>
<organism evidence="1 2">
    <name type="scientific">Ferrimonas pelagia</name>
    <dbReference type="NCBI Taxonomy" id="1177826"/>
    <lineage>
        <taxon>Bacteria</taxon>
        <taxon>Pseudomonadati</taxon>
        <taxon>Pseudomonadota</taxon>
        <taxon>Gammaproteobacteria</taxon>
        <taxon>Alteromonadales</taxon>
        <taxon>Ferrimonadaceae</taxon>
        <taxon>Ferrimonas</taxon>
    </lineage>
</organism>
<protein>
    <submittedName>
        <fullName evidence="1">Uncharacterized protein</fullName>
    </submittedName>
</protein>
<comment type="caution">
    <text evidence="1">The sequence shown here is derived from an EMBL/GenBank/DDBJ whole genome shotgun (WGS) entry which is preliminary data.</text>
</comment>
<gene>
    <name evidence="1" type="ORF">GCM10023333_13480</name>
</gene>
<dbReference type="Proteomes" id="UP001499988">
    <property type="component" value="Unassembled WGS sequence"/>
</dbReference>
<sequence>MPKCKCDVLIAIKILAALDIFQGDVGVGSNGEQYNDEMDLLFHSGFDGVIRS</sequence>
<reference evidence="2" key="1">
    <citation type="journal article" date="2019" name="Int. J. Syst. Evol. Microbiol.">
        <title>The Global Catalogue of Microorganisms (GCM) 10K type strain sequencing project: providing services to taxonomists for standard genome sequencing and annotation.</title>
        <authorList>
            <consortium name="The Broad Institute Genomics Platform"/>
            <consortium name="The Broad Institute Genome Sequencing Center for Infectious Disease"/>
            <person name="Wu L."/>
            <person name="Ma J."/>
        </authorList>
    </citation>
    <scope>NUCLEOTIDE SEQUENCE [LARGE SCALE GENOMIC DNA]</scope>
    <source>
        <strain evidence="2">JCM 18401</strain>
    </source>
</reference>
<evidence type="ECO:0000313" key="2">
    <source>
        <dbReference type="Proteomes" id="UP001499988"/>
    </source>
</evidence>
<proteinExistence type="predicted"/>
<keyword evidence="2" id="KW-1185">Reference proteome</keyword>
<name>A0ABP9ELU7_9GAMM</name>